<name>A7RHX4_NEMVE</name>
<dbReference type="SUPFAM" id="SSF46955">
    <property type="entry name" value="Putative DNA-binding domain"/>
    <property type="match status" value="1"/>
</dbReference>
<gene>
    <name evidence="1" type="ORF">NEMVEDRAFT_v1g82295</name>
</gene>
<feature type="non-terminal residue" evidence="1">
    <location>
        <position position="80"/>
    </location>
</feature>
<dbReference type="AlphaFoldDB" id="A7RHX4"/>
<dbReference type="Proteomes" id="UP000001593">
    <property type="component" value="Unassembled WGS sequence"/>
</dbReference>
<dbReference type="PhylomeDB" id="A7RHX4"/>
<proteinExistence type="predicted"/>
<keyword evidence="2" id="KW-1185">Reference proteome</keyword>
<dbReference type="Gene3D" id="3.10.260.20">
    <property type="entry name" value="Ski"/>
    <property type="match status" value="1"/>
</dbReference>
<protein>
    <submittedName>
        <fullName evidence="1">Uncharacterized protein</fullName>
    </submittedName>
</protein>
<dbReference type="EMBL" id="DS469511">
    <property type="protein sequence ID" value="EDO49052.1"/>
    <property type="molecule type" value="Genomic_DNA"/>
</dbReference>
<evidence type="ECO:0000313" key="1">
    <source>
        <dbReference type="EMBL" id="EDO49052.1"/>
    </source>
</evidence>
<dbReference type="HOGENOM" id="CLU_2597002_0_0_1"/>
<dbReference type="InParanoid" id="A7RHX4"/>
<dbReference type="InterPro" id="IPR037000">
    <property type="entry name" value="Ski_DNA-bd_sf"/>
</dbReference>
<reference evidence="1 2" key="1">
    <citation type="journal article" date="2007" name="Science">
        <title>Sea anemone genome reveals ancestral eumetazoan gene repertoire and genomic organization.</title>
        <authorList>
            <person name="Putnam N.H."/>
            <person name="Srivastava M."/>
            <person name="Hellsten U."/>
            <person name="Dirks B."/>
            <person name="Chapman J."/>
            <person name="Salamov A."/>
            <person name="Terry A."/>
            <person name="Shapiro H."/>
            <person name="Lindquist E."/>
            <person name="Kapitonov V.V."/>
            <person name="Jurka J."/>
            <person name="Genikhovich G."/>
            <person name="Grigoriev I.V."/>
            <person name="Lucas S.M."/>
            <person name="Steele R.E."/>
            <person name="Finnerty J.R."/>
            <person name="Technau U."/>
            <person name="Martindale M.Q."/>
            <person name="Rokhsar D.S."/>
        </authorList>
    </citation>
    <scope>NUCLEOTIDE SEQUENCE [LARGE SCALE GENOMIC DNA]</scope>
    <source>
        <strain evidence="2">CH2 X CH6</strain>
    </source>
</reference>
<organism evidence="1 2">
    <name type="scientific">Nematostella vectensis</name>
    <name type="common">Starlet sea anemone</name>
    <dbReference type="NCBI Taxonomy" id="45351"/>
    <lineage>
        <taxon>Eukaryota</taxon>
        <taxon>Metazoa</taxon>
        <taxon>Cnidaria</taxon>
        <taxon>Anthozoa</taxon>
        <taxon>Hexacorallia</taxon>
        <taxon>Actiniaria</taxon>
        <taxon>Edwardsiidae</taxon>
        <taxon>Nematostella</taxon>
    </lineage>
</organism>
<evidence type="ECO:0000313" key="2">
    <source>
        <dbReference type="Proteomes" id="UP000001593"/>
    </source>
</evidence>
<sequence>MFREADLAFLMIKQEKMFPLAELLASLFHNTARTTLFTRMEKIGTRRHFCNAQEIRLLKTVNGIHGSSAICTLIPEADVQ</sequence>
<accession>A7RHX4</accession>
<dbReference type="InterPro" id="IPR009061">
    <property type="entry name" value="DNA-bd_dom_put_sf"/>
</dbReference>